<dbReference type="Proteomes" id="UP000515203">
    <property type="component" value="Unplaced"/>
</dbReference>
<dbReference type="InterPro" id="IPR001304">
    <property type="entry name" value="C-type_lectin-like"/>
</dbReference>
<gene>
    <name evidence="6" type="primary">LOC101570772</name>
</gene>
<evidence type="ECO:0000313" key="6">
    <source>
        <dbReference type="RefSeq" id="XP_023560921.1"/>
    </source>
</evidence>
<dbReference type="InterPro" id="IPR016186">
    <property type="entry name" value="C-type_lectin-like/link_sf"/>
</dbReference>
<dbReference type="Pfam" id="PF00059">
    <property type="entry name" value="Lectin_C"/>
    <property type="match status" value="1"/>
</dbReference>
<dbReference type="PROSITE" id="PS50041">
    <property type="entry name" value="C_TYPE_LECTIN_2"/>
    <property type="match status" value="1"/>
</dbReference>
<evidence type="ECO:0000256" key="3">
    <source>
        <dbReference type="SAM" id="Phobius"/>
    </source>
</evidence>
<dbReference type="CDD" id="cd03590">
    <property type="entry name" value="CLECT_DC-SIGN_like"/>
    <property type="match status" value="1"/>
</dbReference>
<feature type="transmembrane region" description="Helical" evidence="3">
    <location>
        <begin position="20"/>
        <end position="44"/>
    </location>
</feature>
<dbReference type="GeneID" id="101570772"/>
<dbReference type="GO" id="GO:0030246">
    <property type="term" value="F:carbohydrate binding"/>
    <property type="evidence" value="ECO:0007669"/>
    <property type="project" value="UniProtKB-KW"/>
</dbReference>
<sequence>MRDSTELAAQQRGTLGCLSHFQVLVVLQLLFLILFSMTLLAFLVQGPKALSFQEENMIYKKLTQLNSRAARLCNPCPWDWRFFSGNCYLFSMTKRNWHGSFDACEEMEASLVIITSAEEESFLQENLRGKKLAWIGLSDLGAEGTWKWVNDSLLPDSLKFWMSGEPNDYMNEDCAEVTPLGWNDHHCELEKSWICKKPAAACLP</sequence>
<dbReference type="OrthoDB" id="8950604at2759"/>
<keyword evidence="2" id="KW-1015">Disulfide bond</keyword>
<dbReference type="RefSeq" id="XP_023560921.1">
    <property type="nucleotide sequence ID" value="XM_023705153.1"/>
</dbReference>
<dbReference type="AlphaFoldDB" id="A0A6P6DLV1"/>
<dbReference type="SUPFAM" id="SSF56436">
    <property type="entry name" value="C-type lectin-like"/>
    <property type="match status" value="1"/>
</dbReference>
<proteinExistence type="predicted"/>
<dbReference type="InParanoid" id="A0A6P6DLV1"/>
<dbReference type="InterPro" id="IPR051379">
    <property type="entry name" value="C-type_Lectin_Receptor_IMM"/>
</dbReference>
<keyword evidence="1" id="KW-0430">Lectin</keyword>
<reference evidence="6" key="1">
    <citation type="submission" date="2025-08" db="UniProtKB">
        <authorList>
            <consortium name="RefSeq"/>
        </authorList>
    </citation>
    <scope>IDENTIFICATION</scope>
</reference>
<organism evidence="5 6">
    <name type="scientific">Octodon degus</name>
    <name type="common">Degu</name>
    <name type="synonym">Sciurus degus</name>
    <dbReference type="NCBI Taxonomy" id="10160"/>
    <lineage>
        <taxon>Eukaryota</taxon>
        <taxon>Metazoa</taxon>
        <taxon>Chordata</taxon>
        <taxon>Craniata</taxon>
        <taxon>Vertebrata</taxon>
        <taxon>Euteleostomi</taxon>
        <taxon>Mammalia</taxon>
        <taxon>Eutheria</taxon>
        <taxon>Euarchontoglires</taxon>
        <taxon>Glires</taxon>
        <taxon>Rodentia</taxon>
        <taxon>Hystricomorpha</taxon>
        <taxon>Octodontidae</taxon>
        <taxon>Octodon</taxon>
    </lineage>
</organism>
<dbReference type="InterPro" id="IPR018378">
    <property type="entry name" value="C-type_lectin_CS"/>
</dbReference>
<dbReference type="Gene3D" id="3.10.100.10">
    <property type="entry name" value="Mannose-Binding Protein A, subunit A"/>
    <property type="match status" value="1"/>
</dbReference>
<accession>A0A6P6DLV1</accession>
<evidence type="ECO:0000259" key="4">
    <source>
        <dbReference type="PROSITE" id="PS50041"/>
    </source>
</evidence>
<dbReference type="PROSITE" id="PS00615">
    <property type="entry name" value="C_TYPE_LECTIN_1"/>
    <property type="match status" value="1"/>
</dbReference>
<dbReference type="PANTHER" id="PTHR46746">
    <property type="entry name" value="KILLER CELL LECTIN-LIKE RECEPTOR SUBFAMILY F MEMBER 2"/>
    <property type="match status" value="1"/>
</dbReference>
<name>A0A6P6DLV1_OCTDE</name>
<keyword evidence="5" id="KW-1185">Reference proteome</keyword>
<dbReference type="PANTHER" id="PTHR46746:SF9">
    <property type="entry name" value="CD209 ANTIGEN-LIKE PROTEIN C-LIKE"/>
    <property type="match status" value="1"/>
</dbReference>
<dbReference type="SMART" id="SM00034">
    <property type="entry name" value="CLECT"/>
    <property type="match status" value="1"/>
</dbReference>
<dbReference type="InterPro" id="IPR016187">
    <property type="entry name" value="CTDL_fold"/>
</dbReference>
<feature type="domain" description="C-type lectin" evidence="4">
    <location>
        <begin position="83"/>
        <end position="196"/>
    </location>
</feature>
<evidence type="ECO:0000256" key="2">
    <source>
        <dbReference type="ARBA" id="ARBA00023157"/>
    </source>
</evidence>
<protein>
    <submittedName>
        <fullName evidence="6">CD209 antigen-like protein E</fullName>
    </submittedName>
</protein>
<keyword evidence="3" id="KW-0812">Transmembrane</keyword>
<evidence type="ECO:0000313" key="5">
    <source>
        <dbReference type="Proteomes" id="UP000515203"/>
    </source>
</evidence>
<dbReference type="InterPro" id="IPR033989">
    <property type="entry name" value="CD209-like_CTLD"/>
</dbReference>
<keyword evidence="3" id="KW-0472">Membrane</keyword>
<keyword evidence="3" id="KW-1133">Transmembrane helix</keyword>
<evidence type="ECO:0000256" key="1">
    <source>
        <dbReference type="ARBA" id="ARBA00022734"/>
    </source>
</evidence>